<name>A0A1G9YLZ5_9PSEU</name>
<dbReference type="EMBL" id="FNET01000034">
    <property type="protein sequence ID" value="SDN10174.1"/>
    <property type="molecule type" value="Genomic_DNA"/>
</dbReference>
<proteinExistence type="predicted"/>
<dbReference type="AlphaFoldDB" id="A0A1G9YLZ5"/>
<evidence type="ECO:0000313" key="1">
    <source>
        <dbReference type="EMBL" id="SDN10174.1"/>
    </source>
</evidence>
<gene>
    <name evidence="1" type="ORF">SAMN04488074_13433</name>
</gene>
<evidence type="ECO:0000313" key="2">
    <source>
        <dbReference type="Proteomes" id="UP000199682"/>
    </source>
</evidence>
<accession>A0A1G9YLZ5</accession>
<dbReference type="RefSeq" id="WP_051771057.1">
    <property type="nucleotide sequence ID" value="NZ_FNET01000034.1"/>
</dbReference>
<reference evidence="2" key="1">
    <citation type="submission" date="2016-10" db="EMBL/GenBank/DDBJ databases">
        <authorList>
            <person name="Varghese N."/>
            <person name="Submissions S."/>
        </authorList>
    </citation>
    <scope>NUCLEOTIDE SEQUENCE [LARGE SCALE GENOMIC DNA]</scope>
    <source>
        <strain evidence="2">DSM 44796</strain>
    </source>
</reference>
<organism evidence="1 2">
    <name type="scientific">Lentzea albidocapillata subsp. violacea</name>
    <dbReference type="NCBI Taxonomy" id="128104"/>
    <lineage>
        <taxon>Bacteria</taxon>
        <taxon>Bacillati</taxon>
        <taxon>Actinomycetota</taxon>
        <taxon>Actinomycetes</taxon>
        <taxon>Pseudonocardiales</taxon>
        <taxon>Pseudonocardiaceae</taxon>
        <taxon>Lentzea</taxon>
    </lineage>
</organism>
<sequence>MEQIKRSMKQCDEAGPGLNADVVRRWETGDRKPEPRYRKHLVLVFGMLADELGLLSEEESAMCPTHRPGPSAATYIPMSEQLVDAVAEKVILVLLGGKPEFGRHVFLKGLLGLSLGALLSNGLAIPDGVDALAKEQRTRLDPQSIEAYSAITASHRELYWTTPASDLLQSVAAHVQLGAGMLESVSDVDGPLPRRLAAAVAESSLLASRLNFFDLNRADAAGPFFQLAEDAAFASQDHALAVAVLAHRAFVPGFAGQEQPARGFLKAAHAHARYGTGPLLRSWLHCVDAEVSARTGQPKASLARIRSAEDALTTAGTDPVWLDYFDASRLDGFAGNALLLAGQNRGAACRLEQAVDTLAETAGKQQAVLLFDLAAAQAPLDADRALATAQQACDVVGRTHYATALQRVPELRAALSTAHHVELLDEQVRALASVGERA</sequence>
<protein>
    <recommendedName>
        <fullName evidence="3">XRE family transcriptional regulator</fullName>
    </recommendedName>
</protein>
<dbReference type="Proteomes" id="UP000199682">
    <property type="component" value="Unassembled WGS sequence"/>
</dbReference>
<evidence type="ECO:0008006" key="3">
    <source>
        <dbReference type="Google" id="ProtNLM"/>
    </source>
</evidence>